<feature type="domain" description="GGDEF" evidence="3">
    <location>
        <begin position="1"/>
        <end position="81"/>
    </location>
</feature>
<dbReference type="PANTHER" id="PTHR45138:SF9">
    <property type="entry name" value="DIGUANYLATE CYCLASE DGCM-RELATED"/>
    <property type="match status" value="1"/>
</dbReference>
<comment type="catalytic activity">
    <reaction evidence="2">
        <text>2 GTP = 3',3'-c-di-GMP + 2 diphosphate</text>
        <dbReference type="Rhea" id="RHEA:24898"/>
        <dbReference type="ChEBI" id="CHEBI:33019"/>
        <dbReference type="ChEBI" id="CHEBI:37565"/>
        <dbReference type="ChEBI" id="CHEBI:58805"/>
        <dbReference type="EC" id="2.7.7.65"/>
    </reaction>
</comment>
<evidence type="ECO:0000313" key="4">
    <source>
        <dbReference type="EMBL" id="EMP05236.1"/>
    </source>
</evidence>
<dbReference type="Gene3D" id="3.30.70.270">
    <property type="match status" value="1"/>
</dbReference>
<feature type="non-terminal residue" evidence="4">
    <location>
        <position position="1"/>
    </location>
</feature>
<dbReference type="InterPro" id="IPR043128">
    <property type="entry name" value="Rev_trsase/Diguanyl_cyclase"/>
</dbReference>
<dbReference type="GO" id="GO:0043709">
    <property type="term" value="P:cell adhesion involved in single-species biofilm formation"/>
    <property type="evidence" value="ECO:0007669"/>
    <property type="project" value="TreeGrafter"/>
</dbReference>
<dbReference type="GO" id="GO:1902201">
    <property type="term" value="P:negative regulation of bacterial-type flagellum-dependent cell motility"/>
    <property type="evidence" value="ECO:0007669"/>
    <property type="project" value="TreeGrafter"/>
</dbReference>
<protein>
    <recommendedName>
        <fullName evidence="1">diguanylate cyclase</fullName>
        <ecNumber evidence="1">2.7.7.65</ecNumber>
    </recommendedName>
</protein>
<dbReference type="PANTHER" id="PTHR45138">
    <property type="entry name" value="REGULATORY COMPONENTS OF SENSORY TRANSDUCTION SYSTEM"/>
    <property type="match status" value="1"/>
</dbReference>
<gene>
    <name evidence="4" type="ORF">LEP1GSC124_1763</name>
</gene>
<dbReference type="NCBIfam" id="TIGR00254">
    <property type="entry name" value="GGDEF"/>
    <property type="match status" value="1"/>
</dbReference>
<name>M6ZGL5_LEPIR</name>
<dbReference type="InterPro" id="IPR050469">
    <property type="entry name" value="Diguanylate_Cyclase"/>
</dbReference>
<evidence type="ECO:0000256" key="2">
    <source>
        <dbReference type="ARBA" id="ARBA00034247"/>
    </source>
</evidence>
<evidence type="ECO:0000313" key="5">
    <source>
        <dbReference type="Proteomes" id="UP000012117"/>
    </source>
</evidence>
<dbReference type="PROSITE" id="PS50887">
    <property type="entry name" value="GGDEF"/>
    <property type="match status" value="1"/>
</dbReference>
<comment type="caution">
    <text evidence="4">The sequence shown here is derived from an EMBL/GenBank/DDBJ whole genome shotgun (WGS) entry which is preliminary data.</text>
</comment>
<organism evidence="4 5">
    <name type="scientific">Leptospira interrogans serovar Pyrogenes str. 200701872</name>
    <dbReference type="NCBI Taxonomy" id="1193029"/>
    <lineage>
        <taxon>Bacteria</taxon>
        <taxon>Pseudomonadati</taxon>
        <taxon>Spirochaetota</taxon>
        <taxon>Spirochaetia</taxon>
        <taxon>Leptospirales</taxon>
        <taxon>Leptospiraceae</taxon>
        <taxon>Leptospira</taxon>
    </lineage>
</organism>
<dbReference type="InterPro" id="IPR000160">
    <property type="entry name" value="GGDEF_dom"/>
</dbReference>
<dbReference type="EMBL" id="AKWN02000451">
    <property type="protein sequence ID" value="EMP05236.1"/>
    <property type="molecule type" value="Genomic_DNA"/>
</dbReference>
<dbReference type="SUPFAM" id="SSF55073">
    <property type="entry name" value="Nucleotide cyclase"/>
    <property type="match status" value="1"/>
</dbReference>
<accession>M6ZGL5</accession>
<sequence length="83" mass="9284">FIVALPNTSEKEAIEIAERLVKVIEESKWEKRSVTISVGVTTSQINPSNNADHSIDIIEEADRALYYSKVNGRNRVTHSSQIS</sequence>
<dbReference type="Pfam" id="PF00990">
    <property type="entry name" value="GGDEF"/>
    <property type="match status" value="1"/>
</dbReference>
<dbReference type="GO" id="GO:0052621">
    <property type="term" value="F:diguanylate cyclase activity"/>
    <property type="evidence" value="ECO:0007669"/>
    <property type="project" value="UniProtKB-EC"/>
</dbReference>
<proteinExistence type="predicted"/>
<dbReference type="AlphaFoldDB" id="M6ZGL5"/>
<dbReference type="GO" id="GO:0005886">
    <property type="term" value="C:plasma membrane"/>
    <property type="evidence" value="ECO:0007669"/>
    <property type="project" value="TreeGrafter"/>
</dbReference>
<dbReference type="InterPro" id="IPR029787">
    <property type="entry name" value="Nucleotide_cyclase"/>
</dbReference>
<evidence type="ECO:0000259" key="3">
    <source>
        <dbReference type="PROSITE" id="PS50887"/>
    </source>
</evidence>
<dbReference type="Proteomes" id="UP000012117">
    <property type="component" value="Unassembled WGS sequence"/>
</dbReference>
<dbReference type="EC" id="2.7.7.65" evidence="1"/>
<reference evidence="4 5" key="1">
    <citation type="submission" date="2013-01" db="EMBL/GenBank/DDBJ databases">
        <authorList>
            <person name="Harkins D.M."/>
            <person name="Durkin A.S."/>
            <person name="Brinkac L.M."/>
            <person name="Haft D.H."/>
            <person name="Selengut J.D."/>
            <person name="Sanka R."/>
            <person name="DePew J."/>
            <person name="Purushe J."/>
            <person name="Picardeau M."/>
            <person name="Werts C."/>
            <person name="Goarant C."/>
            <person name="Vinetz J.M."/>
            <person name="Sutton G.G."/>
            <person name="Nierman W.C."/>
            <person name="Fouts D.E."/>
        </authorList>
    </citation>
    <scope>NUCLEOTIDE SEQUENCE [LARGE SCALE GENOMIC DNA]</scope>
    <source>
        <strain evidence="4 5">200701872</strain>
    </source>
</reference>
<evidence type="ECO:0000256" key="1">
    <source>
        <dbReference type="ARBA" id="ARBA00012528"/>
    </source>
</evidence>